<keyword evidence="1" id="KW-0812">Transmembrane</keyword>
<proteinExistence type="predicted"/>
<organism evidence="2">
    <name type="scientific">Trypanosoma congolense (strain IL3000)</name>
    <dbReference type="NCBI Taxonomy" id="1068625"/>
    <lineage>
        <taxon>Eukaryota</taxon>
        <taxon>Discoba</taxon>
        <taxon>Euglenozoa</taxon>
        <taxon>Kinetoplastea</taxon>
        <taxon>Metakinetoplastina</taxon>
        <taxon>Trypanosomatida</taxon>
        <taxon>Trypanosomatidae</taxon>
        <taxon>Trypanosoma</taxon>
        <taxon>Nannomonas</taxon>
    </lineage>
</organism>
<dbReference type="AlphaFoldDB" id="G0URV4"/>
<keyword evidence="1" id="KW-1133">Transmembrane helix</keyword>
<keyword evidence="1" id="KW-0472">Membrane</keyword>
<feature type="transmembrane region" description="Helical" evidence="1">
    <location>
        <begin position="7"/>
        <end position="25"/>
    </location>
</feature>
<sequence>MGSMMCFSGYVFLSSFSFSLVLWRIRFSLSLQWLAVTEYSAAPRPRLFRFLDLQRNALTVYIYFLTLLRNNVTYIGRDLLKFTEWNYRYFNIHNHGRIKMCSCHGGVEWNAPLSLLLLLLTRMTCFFSCHCLVSFLYIYICIYIHVAYKYIFFFFLSLLNVGKNVELV</sequence>
<name>G0URV4_TRYCI</name>
<evidence type="ECO:0000256" key="1">
    <source>
        <dbReference type="SAM" id="Phobius"/>
    </source>
</evidence>
<dbReference type="EMBL" id="HE575321">
    <property type="protein sequence ID" value="CCC92116.1"/>
    <property type="molecule type" value="Genomic_DNA"/>
</dbReference>
<accession>G0URV4</accession>
<gene>
    <name evidence="2" type="ORF">TCIL3000_8_3350</name>
</gene>
<evidence type="ECO:0000313" key="2">
    <source>
        <dbReference type="EMBL" id="CCC92116.1"/>
    </source>
</evidence>
<reference evidence="2" key="1">
    <citation type="journal article" date="2012" name="Proc. Natl. Acad. Sci. U.S.A.">
        <title>Antigenic diversity is generated by distinct evolutionary mechanisms in African trypanosome species.</title>
        <authorList>
            <person name="Jackson A.P."/>
            <person name="Berry A."/>
            <person name="Aslett M."/>
            <person name="Allison H.C."/>
            <person name="Burton P."/>
            <person name="Vavrova-Anderson J."/>
            <person name="Brown R."/>
            <person name="Browne H."/>
            <person name="Corton N."/>
            <person name="Hauser H."/>
            <person name="Gamble J."/>
            <person name="Gilderthorp R."/>
            <person name="Marcello L."/>
            <person name="McQuillan J."/>
            <person name="Otto T.D."/>
            <person name="Quail M.A."/>
            <person name="Sanders M.J."/>
            <person name="van Tonder A."/>
            <person name="Ginger M.L."/>
            <person name="Field M.C."/>
            <person name="Barry J.D."/>
            <person name="Hertz-Fowler C."/>
            <person name="Berriman M."/>
        </authorList>
    </citation>
    <scope>NUCLEOTIDE SEQUENCE</scope>
    <source>
        <strain evidence="2">IL3000</strain>
    </source>
</reference>
<protein>
    <submittedName>
        <fullName evidence="2">Uncharacterized protein TCIL3000_8_3350</fullName>
    </submittedName>
</protein>
<dbReference type="VEuPathDB" id="TriTrypDB:TcIL3000_8_3350"/>